<evidence type="ECO:0000256" key="2">
    <source>
        <dbReference type="SAM" id="SignalP"/>
    </source>
</evidence>
<name>A0A3M0KW28_HIRRU</name>
<organism evidence="3 4">
    <name type="scientific">Hirundo rustica rustica</name>
    <dbReference type="NCBI Taxonomy" id="333673"/>
    <lineage>
        <taxon>Eukaryota</taxon>
        <taxon>Metazoa</taxon>
        <taxon>Chordata</taxon>
        <taxon>Craniata</taxon>
        <taxon>Vertebrata</taxon>
        <taxon>Euteleostomi</taxon>
        <taxon>Archelosauria</taxon>
        <taxon>Archosauria</taxon>
        <taxon>Dinosauria</taxon>
        <taxon>Saurischia</taxon>
        <taxon>Theropoda</taxon>
        <taxon>Coelurosauria</taxon>
        <taxon>Aves</taxon>
        <taxon>Neognathae</taxon>
        <taxon>Neoaves</taxon>
        <taxon>Telluraves</taxon>
        <taxon>Australaves</taxon>
        <taxon>Passeriformes</taxon>
        <taxon>Sylvioidea</taxon>
        <taxon>Hirundinidae</taxon>
        <taxon>Hirundo</taxon>
    </lineage>
</organism>
<evidence type="ECO:0000313" key="4">
    <source>
        <dbReference type="Proteomes" id="UP000269221"/>
    </source>
</evidence>
<accession>A0A3M0KW28</accession>
<keyword evidence="2" id="KW-0732">Signal</keyword>
<dbReference type="AlphaFoldDB" id="A0A3M0KW28"/>
<reference evidence="3 4" key="1">
    <citation type="submission" date="2018-07" db="EMBL/GenBank/DDBJ databases">
        <title>A high quality draft genome assembly of the barn swallow (H. rustica rustica).</title>
        <authorList>
            <person name="Formenti G."/>
            <person name="Chiara M."/>
            <person name="Poveda L."/>
            <person name="Francoijs K.-J."/>
            <person name="Bonisoli-Alquati A."/>
            <person name="Canova L."/>
            <person name="Gianfranceschi L."/>
            <person name="Horner D.S."/>
            <person name="Saino N."/>
        </authorList>
    </citation>
    <scope>NUCLEOTIDE SEQUENCE [LARGE SCALE GENOMIC DNA]</scope>
    <source>
        <strain evidence="3">Chelidonia</strain>
        <tissue evidence="3">Blood</tissue>
    </source>
</reference>
<gene>
    <name evidence="3" type="ORF">DUI87_06156</name>
</gene>
<feature type="signal peptide" evidence="2">
    <location>
        <begin position="1"/>
        <end position="21"/>
    </location>
</feature>
<feature type="chain" id="PRO_5018034380" evidence="2">
    <location>
        <begin position="22"/>
        <end position="256"/>
    </location>
</feature>
<feature type="region of interest" description="Disordered" evidence="1">
    <location>
        <begin position="202"/>
        <end position="231"/>
    </location>
</feature>
<protein>
    <submittedName>
        <fullName evidence="3">Uncharacterized protein</fullName>
    </submittedName>
</protein>
<dbReference type="EMBL" id="QRBI01000100">
    <property type="protein sequence ID" value="RMC16901.1"/>
    <property type="molecule type" value="Genomic_DNA"/>
</dbReference>
<sequence length="256" mass="29232">MAHTGLLGGIVLMMVIKHTYETKACANCYHPVYDGEDLRSLFRVHTNVNPNCFDHSQLNTCQEDGKVYWTTKNTASYAQRLFGECPIGDTWLCFEADQKGLRDIIKEKVLTTKFEKSLDIPSGKNLFIDLVERISRELNLTECWICGEQAHTGSYWGCARTILGTRLGSHTWKRSGRRRIPVAHLEEFSPPEIIAFSSTMDSTAGISRRATRDPATQSERPSERERGSQDTGRFCEWGFGIGWYEFELECEREKCQ</sequence>
<proteinExistence type="predicted"/>
<dbReference type="OrthoDB" id="9950230at2759"/>
<evidence type="ECO:0000313" key="3">
    <source>
        <dbReference type="EMBL" id="RMC16901.1"/>
    </source>
</evidence>
<evidence type="ECO:0000256" key="1">
    <source>
        <dbReference type="SAM" id="MobiDB-lite"/>
    </source>
</evidence>
<dbReference type="Proteomes" id="UP000269221">
    <property type="component" value="Unassembled WGS sequence"/>
</dbReference>
<keyword evidence="4" id="KW-1185">Reference proteome</keyword>
<comment type="caution">
    <text evidence="3">The sequence shown here is derived from an EMBL/GenBank/DDBJ whole genome shotgun (WGS) entry which is preliminary data.</text>
</comment>